<evidence type="ECO:0000313" key="2">
    <source>
        <dbReference type="Proteomes" id="UP000054477"/>
    </source>
</evidence>
<sequence>MTLRIPEQLSSKITPKYEPWNGVRAGPSSVLDDSEGSPTSLLRVGCTAVWT</sequence>
<dbReference type="EMBL" id="KN838800">
    <property type="protein sequence ID" value="KIJ94299.1"/>
    <property type="molecule type" value="Genomic_DNA"/>
</dbReference>
<protein>
    <submittedName>
        <fullName evidence="1">Uncharacterized protein</fullName>
    </submittedName>
</protein>
<keyword evidence="2" id="KW-1185">Reference proteome</keyword>
<organism evidence="1 2">
    <name type="scientific">Laccaria amethystina LaAM-08-1</name>
    <dbReference type="NCBI Taxonomy" id="1095629"/>
    <lineage>
        <taxon>Eukaryota</taxon>
        <taxon>Fungi</taxon>
        <taxon>Dikarya</taxon>
        <taxon>Basidiomycota</taxon>
        <taxon>Agaricomycotina</taxon>
        <taxon>Agaricomycetes</taxon>
        <taxon>Agaricomycetidae</taxon>
        <taxon>Agaricales</taxon>
        <taxon>Agaricineae</taxon>
        <taxon>Hydnangiaceae</taxon>
        <taxon>Laccaria</taxon>
    </lineage>
</organism>
<evidence type="ECO:0000313" key="1">
    <source>
        <dbReference type="EMBL" id="KIJ94299.1"/>
    </source>
</evidence>
<dbReference type="HOGENOM" id="CLU_3106735_0_0_1"/>
<reference evidence="1 2" key="1">
    <citation type="submission" date="2014-04" db="EMBL/GenBank/DDBJ databases">
        <authorList>
            <consortium name="DOE Joint Genome Institute"/>
            <person name="Kuo A."/>
            <person name="Kohler A."/>
            <person name="Nagy L.G."/>
            <person name="Floudas D."/>
            <person name="Copeland A."/>
            <person name="Barry K.W."/>
            <person name="Cichocki N."/>
            <person name="Veneault-Fourrey C."/>
            <person name="LaButti K."/>
            <person name="Lindquist E.A."/>
            <person name="Lipzen A."/>
            <person name="Lundell T."/>
            <person name="Morin E."/>
            <person name="Murat C."/>
            <person name="Sun H."/>
            <person name="Tunlid A."/>
            <person name="Henrissat B."/>
            <person name="Grigoriev I.V."/>
            <person name="Hibbett D.S."/>
            <person name="Martin F."/>
            <person name="Nordberg H.P."/>
            <person name="Cantor M.N."/>
            <person name="Hua S.X."/>
        </authorList>
    </citation>
    <scope>NUCLEOTIDE SEQUENCE [LARGE SCALE GENOMIC DNA]</scope>
    <source>
        <strain evidence="1 2">LaAM-08-1</strain>
    </source>
</reference>
<name>A0A0C9WJ94_9AGAR</name>
<gene>
    <name evidence="1" type="ORF">K443DRAFT_683890</name>
</gene>
<dbReference type="Proteomes" id="UP000054477">
    <property type="component" value="Unassembled WGS sequence"/>
</dbReference>
<reference evidence="2" key="2">
    <citation type="submission" date="2015-01" db="EMBL/GenBank/DDBJ databases">
        <title>Evolutionary Origins and Diversification of the Mycorrhizal Mutualists.</title>
        <authorList>
            <consortium name="DOE Joint Genome Institute"/>
            <consortium name="Mycorrhizal Genomics Consortium"/>
            <person name="Kohler A."/>
            <person name="Kuo A."/>
            <person name="Nagy L.G."/>
            <person name="Floudas D."/>
            <person name="Copeland A."/>
            <person name="Barry K.W."/>
            <person name="Cichocki N."/>
            <person name="Veneault-Fourrey C."/>
            <person name="LaButti K."/>
            <person name="Lindquist E.A."/>
            <person name="Lipzen A."/>
            <person name="Lundell T."/>
            <person name="Morin E."/>
            <person name="Murat C."/>
            <person name="Riley R."/>
            <person name="Ohm R."/>
            <person name="Sun H."/>
            <person name="Tunlid A."/>
            <person name="Henrissat B."/>
            <person name="Grigoriev I.V."/>
            <person name="Hibbett D.S."/>
            <person name="Martin F."/>
        </authorList>
    </citation>
    <scope>NUCLEOTIDE SEQUENCE [LARGE SCALE GENOMIC DNA]</scope>
    <source>
        <strain evidence="2">LaAM-08-1</strain>
    </source>
</reference>
<accession>A0A0C9WJ94</accession>
<proteinExistence type="predicted"/>
<dbReference type="AlphaFoldDB" id="A0A0C9WJ94"/>